<dbReference type="RefSeq" id="WP_267677963.1">
    <property type="nucleotide sequence ID" value="NZ_CP113088.1"/>
</dbReference>
<keyword evidence="2" id="KW-0732">Signal</keyword>
<accession>A0A9E8MXA1</accession>
<feature type="compositionally biased region" description="Pro residues" evidence="1">
    <location>
        <begin position="44"/>
        <end position="53"/>
    </location>
</feature>
<organism evidence="3 4">
    <name type="scientific">Lacinutrix neustonica</name>
    <dbReference type="NCBI Taxonomy" id="2980107"/>
    <lineage>
        <taxon>Bacteria</taxon>
        <taxon>Pseudomonadati</taxon>
        <taxon>Bacteroidota</taxon>
        <taxon>Flavobacteriia</taxon>
        <taxon>Flavobacteriales</taxon>
        <taxon>Flavobacteriaceae</taxon>
        <taxon>Lacinutrix</taxon>
    </lineage>
</organism>
<feature type="signal peptide" evidence="2">
    <location>
        <begin position="1"/>
        <end position="19"/>
    </location>
</feature>
<dbReference type="EMBL" id="CP113088">
    <property type="protein sequence ID" value="WAC03382.1"/>
    <property type="molecule type" value="Genomic_DNA"/>
</dbReference>
<name>A0A9E8MXA1_9FLAO</name>
<dbReference type="KEGG" id="lnu:N7U66_07570"/>
<evidence type="ECO:0000313" key="4">
    <source>
        <dbReference type="Proteomes" id="UP001164705"/>
    </source>
</evidence>
<evidence type="ECO:0008006" key="5">
    <source>
        <dbReference type="Google" id="ProtNLM"/>
    </source>
</evidence>
<dbReference type="PROSITE" id="PS51257">
    <property type="entry name" value="PROKAR_LIPOPROTEIN"/>
    <property type="match status" value="1"/>
</dbReference>
<sequence length="62" mass="6580">MKKLFIIMFTVFLNGAFFSCTPEHIVAEDQTQATDCCGEDGDIDPPPPPPPPSGGKNSQGGK</sequence>
<protein>
    <recommendedName>
        <fullName evidence="5">Lipoprotein</fullName>
    </recommendedName>
</protein>
<feature type="region of interest" description="Disordered" evidence="1">
    <location>
        <begin position="31"/>
        <end position="62"/>
    </location>
</feature>
<keyword evidence="4" id="KW-1185">Reference proteome</keyword>
<dbReference type="AlphaFoldDB" id="A0A9E8MXA1"/>
<evidence type="ECO:0000256" key="1">
    <source>
        <dbReference type="SAM" id="MobiDB-lite"/>
    </source>
</evidence>
<evidence type="ECO:0000313" key="3">
    <source>
        <dbReference type="EMBL" id="WAC03382.1"/>
    </source>
</evidence>
<feature type="chain" id="PRO_5038566032" description="Lipoprotein" evidence="2">
    <location>
        <begin position="20"/>
        <end position="62"/>
    </location>
</feature>
<reference evidence="3" key="1">
    <citation type="submission" date="2022-11" db="EMBL/GenBank/DDBJ databases">
        <title>Lacinutrix neustonica HL-RS19T sp. nov., isolated from the surface microlayer sample of brackish Lake Shihwa.</title>
        <authorList>
            <person name="Choi J.Y."/>
            <person name="Hwang C.Y."/>
        </authorList>
    </citation>
    <scope>NUCLEOTIDE SEQUENCE</scope>
    <source>
        <strain evidence="3">HL-RS19</strain>
    </source>
</reference>
<proteinExistence type="predicted"/>
<evidence type="ECO:0000256" key="2">
    <source>
        <dbReference type="SAM" id="SignalP"/>
    </source>
</evidence>
<gene>
    <name evidence="3" type="ORF">N7U66_07570</name>
</gene>
<dbReference type="Proteomes" id="UP001164705">
    <property type="component" value="Chromosome"/>
</dbReference>